<name>A0A164Y454_DAUCS</name>
<dbReference type="GO" id="GO:0008234">
    <property type="term" value="F:cysteine-type peptidase activity"/>
    <property type="evidence" value="ECO:0007669"/>
    <property type="project" value="InterPro"/>
</dbReference>
<reference evidence="7" key="2">
    <citation type="submission" date="2022-03" db="EMBL/GenBank/DDBJ databases">
        <title>Draft title - Genomic analysis of global carrot germplasm unveils the trajectory of domestication and the origin of high carotenoid orange carrot.</title>
        <authorList>
            <person name="Iorizzo M."/>
            <person name="Ellison S."/>
            <person name="Senalik D."/>
            <person name="Macko-Podgorni A."/>
            <person name="Grzebelus D."/>
            <person name="Bostan H."/>
            <person name="Rolling W."/>
            <person name="Curaba J."/>
            <person name="Simon P."/>
        </authorList>
    </citation>
    <scope>NUCLEOTIDE SEQUENCE</scope>
    <source>
        <tissue evidence="7">Leaf</tissue>
    </source>
</reference>
<keyword evidence="8" id="KW-1185">Reference proteome</keyword>
<evidence type="ECO:0000256" key="4">
    <source>
        <dbReference type="SAM" id="Coils"/>
    </source>
</evidence>
<evidence type="ECO:0000256" key="3">
    <source>
        <dbReference type="ARBA" id="ARBA00022801"/>
    </source>
</evidence>
<sequence>MILRAGVTLFGVKSGSRISSRLKLPKCKNSVQDVVELSSNSVAGEKDKERNEYWNDAGAEFQNPIMISGTTSSNLRRKKCRGKDKFRSSSNLKNKKVTIFGKKSTPFLKRRLFHLKTKRKVIVGDSIEKGDILDEVKCGQGNYMKRKVSEEHLISCFKKRRSVSPQKKFSPKIFWKMITQLSEEQISWVNETGFGHVLGMKMKSYAHKLGYIVVESFNRSECAIVLDQGSIVLTDDVVNRVLGLPKGDDPVEIKELESNHNGYVKTEILGFCGEIDKCYKYNWCGFVINKLLSTHEFWDDNRSGRHFTGSLPLLTYLYVDCVRNTRTAHVKRTRPAYIAWTNEMVKAEEKYIIENDSYGEGQILVWGEDDDDEVSALLRDSFKEIDKEKSEYDAGEKKENYEKQIQNLDGHERVFVDRGHVEDYMYDGQISYDARAEKFHKGNENSFSEHNSEKDTMSIVESVGHVVDDIGEHIVVAAREENTQTHVYDKDKHESEHSLLDENLDELLDDKKFMNRFNTKLNELEALCKDAIAEYVSAVAMYSDHPGTLKMKEKLSDIFKTQFNMFEHTTNILLTPARNKQPRSSKDVLELTPWTTQIVEELDEMGRSVSHEYVKLSDVLDVNNTKSEEFPSFSLNLTPTQDVLQEDKKIEAKASAVDKNPENMMLSRPCRIRRLAPAIKSPYVIRVKPIKAGGINSEENVLWEWLFSSRRSLNEKLFQWKRTGCSKEQLQTLMVGQWVEGNVIDTWTHILNEREKYRAATSPLRLFCTIDTTLGALTDNMTLLDRCVILADNMEVALERANMLHNRTYQETDFDMFLFPIHKNGHHYVISFNLKYPAMEIIDNIQSSEDIETRYGSLPYTLHELFVLWLKAYKGSKWELIEKLDPVMVEMAWQTNANSVDCGIFVMRHMESFMGQPWNGWRTGLDIESVKQRGQLEDLRKMYCHDILTNALNEKRDKVIKKAQEYLTSQKKKGMFNATRRWKNGGMKSSAGRKKK</sequence>
<keyword evidence="4" id="KW-0175">Coiled coil</keyword>
<evidence type="ECO:0000313" key="7">
    <source>
        <dbReference type="EMBL" id="WOH00297.1"/>
    </source>
</evidence>
<dbReference type="EMBL" id="LNRQ01000005">
    <property type="protein sequence ID" value="KZM93948.1"/>
    <property type="molecule type" value="Genomic_DNA"/>
</dbReference>
<dbReference type="GO" id="GO:0006508">
    <property type="term" value="P:proteolysis"/>
    <property type="evidence" value="ECO:0007669"/>
    <property type="project" value="UniProtKB-KW"/>
</dbReference>
<dbReference type="InterPro" id="IPR038765">
    <property type="entry name" value="Papain-like_cys_pep_sf"/>
</dbReference>
<dbReference type="AlphaFoldDB" id="A0A164Y454"/>
<dbReference type="SUPFAM" id="SSF54001">
    <property type="entry name" value="Cysteine proteinases"/>
    <property type="match status" value="1"/>
</dbReference>
<keyword evidence="2" id="KW-0645">Protease</keyword>
<keyword evidence="3" id="KW-0378">Hydrolase</keyword>
<dbReference type="Gramene" id="KZM93948">
    <property type="protein sequence ID" value="KZM93948"/>
    <property type="gene ID" value="DCAR_017193"/>
</dbReference>
<feature type="coiled-coil region" evidence="4">
    <location>
        <begin position="490"/>
        <end position="534"/>
    </location>
</feature>
<accession>A0A164Y454</accession>
<dbReference type="PANTHER" id="PTHR34835">
    <property type="entry name" value="OS07G0283600 PROTEIN-RELATED"/>
    <property type="match status" value="1"/>
</dbReference>
<reference evidence="6" key="1">
    <citation type="journal article" date="2016" name="Nat. Genet.">
        <title>A high-quality carrot genome assembly provides new insights into carotenoid accumulation and asterid genome evolution.</title>
        <authorList>
            <person name="Iorizzo M."/>
            <person name="Ellison S."/>
            <person name="Senalik D."/>
            <person name="Zeng P."/>
            <person name="Satapoomin P."/>
            <person name="Huang J."/>
            <person name="Bowman M."/>
            <person name="Iovene M."/>
            <person name="Sanseverino W."/>
            <person name="Cavagnaro P."/>
            <person name="Yildiz M."/>
            <person name="Macko-Podgorni A."/>
            <person name="Moranska E."/>
            <person name="Grzebelus E."/>
            <person name="Grzebelus D."/>
            <person name="Ashrafi H."/>
            <person name="Zheng Z."/>
            <person name="Cheng S."/>
            <person name="Spooner D."/>
            <person name="Van Deynze A."/>
            <person name="Simon P."/>
        </authorList>
    </citation>
    <scope>NUCLEOTIDE SEQUENCE [LARGE SCALE GENOMIC DNA]</scope>
    <source>
        <tissue evidence="6">Leaf</tissue>
    </source>
</reference>
<proteinExistence type="inferred from homology"/>
<evidence type="ECO:0000256" key="1">
    <source>
        <dbReference type="ARBA" id="ARBA00005234"/>
    </source>
</evidence>
<evidence type="ECO:0000313" key="8">
    <source>
        <dbReference type="Proteomes" id="UP000077755"/>
    </source>
</evidence>
<comment type="similarity">
    <text evidence="1">Belongs to the peptidase C48 family.</text>
</comment>
<feature type="domain" description="Ubiquitin-like protease family profile" evidence="5">
    <location>
        <begin position="723"/>
        <end position="913"/>
    </location>
</feature>
<gene>
    <name evidence="6" type="ORF">DCAR_017193</name>
    <name evidence="7" type="ORF">DCAR_0519656</name>
</gene>
<evidence type="ECO:0000256" key="2">
    <source>
        <dbReference type="ARBA" id="ARBA00022670"/>
    </source>
</evidence>
<dbReference type="PROSITE" id="PS50600">
    <property type="entry name" value="ULP_PROTEASE"/>
    <property type="match status" value="1"/>
</dbReference>
<dbReference type="Gene3D" id="3.40.395.10">
    <property type="entry name" value="Adenoviral Proteinase, Chain A"/>
    <property type="match status" value="1"/>
</dbReference>
<organism evidence="6">
    <name type="scientific">Daucus carota subsp. sativus</name>
    <name type="common">Carrot</name>
    <dbReference type="NCBI Taxonomy" id="79200"/>
    <lineage>
        <taxon>Eukaryota</taxon>
        <taxon>Viridiplantae</taxon>
        <taxon>Streptophyta</taxon>
        <taxon>Embryophyta</taxon>
        <taxon>Tracheophyta</taxon>
        <taxon>Spermatophyta</taxon>
        <taxon>Magnoliopsida</taxon>
        <taxon>eudicotyledons</taxon>
        <taxon>Gunneridae</taxon>
        <taxon>Pentapetalae</taxon>
        <taxon>asterids</taxon>
        <taxon>campanulids</taxon>
        <taxon>Apiales</taxon>
        <taxon>Apiaceae</taxon>
        <taxon>Apioideae</taxon>
        <taxon>Scandiceae</taxon>
        <taxon>Daucinae</taxon>
        <taxon>Daucus</taxon>
        <taxon>Daucus sect. Daucus</taxon>
    </lineage>
</organism>
<dbReference type="EMBL" id="CP093347">
    <property type="protein sequence ID" value="WOH00297.1"/>
    <property type="molecule type" value="Genomic_DNA"/>
</dbReference>
<dbReference type="OMA" id="KERNEYW"/>
<dbReference type="Proteomes" id="UP000077755">
    <property type="component" value="Chromosome 5"/>
</dbReference>
<evidence type="ECO:0000259" key="5">
    <source>
        <dbReference type="PROSITE" id="PS50600"/>
    </source>
</evidence>
<protein>
    <recommendedName>
        <fullName evidence="5">Ubiquitin-like protease family profile domain-containing protein</fullName>
    </recommendedName>
</protein>
<dbReference type="InterPro" id="IPR003653">
    <property type="entry name" value="Peptidase_C48_C"/>
</dbReference>
<evidence type="ECO:0000313" key="6">
    <source>
        <dbReference type="EMBL" id="KZM93948.1"/>
    </source>
</evidence>